<accession>S2K6Z7</accession>
<name>S2K6Z7_MUCC1</name>
<keyword evidence="1" id="KW-0175">Coiled coil</keyword>
<dbReference type="OMA" id="IDDADQY"/>
<evidence type="ECO:0000256" key="1">
    <source>
        <dbReference type="SAM" id="Coils"/>
    </source>
</evidence>
<keyword evidence="3" id="KW-1185">Reference proteome</keyword>
<reference evidence="3" key="1">
    <citation type="submission" date="2013-05" db="EMBL/GenBank/DDBJ databases">
        <title>The Genome sequence of Mucor circinelloides f. circinelloides 1006PhL.</title>
        <authorList>
            <consortium name="The Broad Institute Genomics Platform"/>
            <person name="Cuomo C."/>
            <person name="Earl A."/>
            <person name="Findley K."/>
            <person name="Lee S.C."/>
            <person name="Walker B."/>
            <person name="Young S."/>
            <person name="Zeng Q."/>
            <person name="Gargeya S."/>
            <person name="Fitzgerald M."/>
            <person name="Haas B."/>
            <person name="Abouelleil A."/>
            <person name="Allen A.W."/>
            <person name="Alvarado L."/>
            <person name="Arachchi H.M."/>
            <person name="Berlin A.M."/>
            <person name="Chapman S.B."/>
            <person name="Gainer-Dewar J."/>
            <person name="Goldberg J."/>
            <person name="Griggs A."/>
            <person name="Gujja S."/>
            <person name="Hansen M."/>
            <person name="Howarth C."/>
            <person name="Imamovic A."/>
            <person name="Ireland A."/>
            <person name="Larimer J."/>
            <person name="McCowan C."/>
            <person name="Murphy C."/>
            <person name="Pearson M."/>
            <person name="Poon T.W."/>
            <person name="Priest M."/>
            <person name="Roberts A."/>
            <person name="Saif S."/>
            <person name="Shea T."/>
            <person name="Sisk P."/>
            <person name="Sykes S."/>
            <person name="Wortman J."/>
            <person name="Nusbaum C."/>
            <person name="Birren B."/>
        </authorList>
    </citation>
    <scope>NUCLEOTIDE SEQUENCE [LARGE SCALE GENOMIC DNA]</scope>
    <source>
        <strain evidence="3">1006PhL</strain>
    </source>
</reference>
<organism evidence="2 3">
    <name type="scientific">Mucor circinelloides f. circinelloides (strain 1006PhL)</name>
    <name type="common">Mucormycosis agent</name>
    <name type="synonym">Calyptromyces circinelloides</name>
    <dbReference type="NCBI Taxonomy" id="1220926"/>
    <lineage>
        <taxon>Eukaryota</taxon>
        <taxon>Fungi</taxon>
        <taxon>Fungi incertae sedis</taxon>
        <taxon>Mucoromycota</taxon>
        <taxon>Mucoromycotina</taxon>
        <taxon>Mucoromycetes</taxon>
        <taxon>Mucorales</taxon>
        <taxon>Mucorineae</taxon>
        <taxon>Mucoraceae</taxon>
        <taxon>Mucor</taxon>
    </lineage>
</organism>
<dbReference type="AlphaFoldDB" id="S2K6Z7"/>
<dbReference type="InParanoid" id="S2K6Z7"/>
<dbReference type="Proteomes" id="UP000014254">
    <property type="component" value="Unassembled WGS sequence"/>
</dbReference>
<feature type="coiled-coil region" evidence="1">
    <location>
        <begin position="54"/>
        <end position="81"/>
    </location>
</feature>
<dbReference type="OrthoDB" id="2250492at2759"/>
<gene>
    <name evidence="2" type="ORF">HMPREF1544_05251</name>
</gene>
<protein>
    <submittedName>
        <fullName evidence="2">Uncharacterized protein</fullName>
    </submittedName>
</protein>
<evidence type="ECO:0000313" key="2">
    <source>
        <dbReference type="EMBL" id="EPB87960.1"/>
    </source>
</evidence>
<sequence length="398" mass="45576">MDNAIKKSSDKGIKCVDDLAKRLHAFDQECSRHKQIRVDVRGKRIKIDSCPDLEARLDIRLEEMESTKTELIRELRAVEKEVVDRGAEILYSAADVSEKLKDIKLPSEDELRKLVYKDDTYRDSIAAAKDKTKQLDENKLDKSQLSILRNAIDDADQYIQEYLLMSTRKTKEELEEKCSSALVSVQRTNPASTVSVERLVTDTTNKIVEASPILNKQDNLKSLALPKRTKQALEDCLGSQLLDLLLNRPNSIYPHNNKPITLPPEETAKIRKHHHQRLKIKAAVPKITQMENETKEAITTFEKNLNSYPVQHLMSNLEHIDLVLKNHRQLLEFMNDPTETNKATEAAAVQRSYIPNTVNLNEVDQNISSALATAVVGYTKRFFFSDMLERVNRLEERM</sequence>
<proteinExistence type="predicted"/>
<dbReference type="VEuPathDB" id="FungiDB:HMPREF1544_05251"/>
<dbReference type="EMBL" id="KE123959">
    <property type="protein sequence ID" value="EPB87960.1"/>
    <property type="molecule type" value="Genomic_DNA"/>
</dbReference>
<evidence type="ECO:0000313" key="3">
    <source>
        <dbReference type="Proteomes" id="UP000014254"/>
    </source>
</evidence>